<evidence type="ECO:0000313" key="2">
    <source>
        <dbReference type="Proteomes" id="UP000681720"/>
    </source>
</evidence>
<sequence length="95" mass="10853">MEKLPSPNQLIKAVNNYVGTSSWNKAKISIEILNSIRALQPVHRCAPHIFESSLVRGNVMSRPYTNLLHQPRYVVKAVQQHSEIRSIIRQHNMPA</sequence>
<dbReference type="Proteomes" id="UP000681720">
    <property type="component" value="Unassembled WGS sequence"/>
</dbReference>
<comment type="caution">
    <text evidence="1">The sequence shown here is derived from an EMBL/GenBank/DDBJ whole genome shotgun (WGS) entry which is preliminary data.</text>
</comment>
<evidence type="ECO:0000313" key="1">
    <source>
        <dbReference type="EMBL" id="CAF5225340.1"/>
    </source>
</evidence>
<gene>
    <name evidence="1" type="ORF">GIL414_LOCUS86557</name>
</gene>
<dbReference type="AlphaFoldDB" id="A0A8S3K697"/>
<dbReference type="EMBL" id="CAJOBJ010375529">
    <property type="protein sequence ID" value="CAF5225340.1"/>
    <property type="molecule type" value="Genomic_DNA"/>
</dbReference>
<reference evidence="1" key="1">
    <citation type="submission" date="2021-02" db="EMBL/GenBank/DDBJ databases">
        <authorList>
            <person name="Nowell W R."/>
        </authorList>
    </citation>
    <scope>NUCLEOTIDE SEQUENCE</scope>
</reference>
<accession>A0A8S3K697</accession>
<proteinExistence type="predicted"/>
<feature type="non-terminal residue" evidence="1">
    <location>
        <position position="1"/>
    </location>
</feature>
<organism evidence="1 2">
    <name type="scientific">Rotaria magnacalcarata</name>
    <dbReference type="NCBI Taxonomy" id="392030"/>
    <lineage>
        <taxon>Eukaryota</taxon>
        <taxon>Metazoa</taxon>
        <taxon>Spiralia</taxon>
        <taxon>Gnathifera</taxon>
        <taxon>Rotifera</taxon>
        <taxon>Eurotatoria</taxon>
        <taxon>Bdelloidea</taxon>
        <taxon>Philodinida</taxon>
        <taxon>Philodinidae</taxon>
        <taxon>Rotaria</taxon>
    </lineage>
</organism>
<protein>
    <submittedName>
        <fullName evidence="1">Uncharacterized protein</fullName>
    </submittedName>
</protein>
<name>A0A8S3K697_9BILA</name>